<evidence type="ECO:0000313" key="3">
    <source>
        <dbReference type="Proteomes" id="UP000799118"/>
    </source>
</evidence>
<dbReference type="AlphaFoldDB" id="A0A6A4GW65"/>
<name>A0A6A4GW65_9AGAR</name>
<feature type="compositionally biased region" description="Low complexity" evidence="1">
    <location>
        <begin position="11"/>
        <end position="22"/>
    </location>
</feature>
<dbReference type="Proteomes" id="UP000799118">
    <property type="component" value="Unassembled WGS sequence"/>
</dbReference>
<evidence type="ECO:0008006" key="4">
    <source>
        <dbReference type="Google" id="ProtNLM"/>
    </source>
</evidence>
<dbReference type="OrthoDB" id="3222020at2759"/>
<feature type="compositionally biased region" description="Basic residues" evidence="1">
    <location>
        <begin position="37"/>
        <end position="53"/>
    </location>
</feature>
<evidence type="ECO:0000256" key="1">
    <source>
        <dbReference type="SAM" id="MobiDB-lite"/>
    </source>
</evidence>
<gene>
    <name evidence="2" type="ORF">BT96DRAFT_1024724</name>
</gene>
<sequence length="1033" mass="117304">MTTFAPPSVYSSSSRKPKAAASMDSFVDFDLGEKSPPHHRKSPLAFFRHRKKSTPGESRDKQPHQLSNIRSFDSFDQNSFKASQSRALPPLPPIMLSNSSMNGPQGIYASLRTSPEASESFLPRNNSSASQPSANYVYDGLPNPYEQTSPLHANYASPSTAAYSTGPMSGSIQSPPFPLQPESAMDAVIRRDGQEIVDDSQMLDRGVATGLLAESLDQRKPEHKNSIEVIEKIAMRGSANLKAASDALSTFTASPVWTDGVQVAQVLIEPAKDMVQLFDALTPYVPMLVVAQGIFTMVIQKELDRHANDKNMGVVCLTMTKFWYTLCNLKVIFEVQSNIHKDLQDLVNTVVNKMHDFGNFQNLYHKHGNIARTIRSGIYKTKITAYINAFKDFQDQLGRLLTEESTLAINDVNKDVGQLNQKVDMLIAMVNAQSPAEKNMQDKVDGYGGEEKAFQNPHFLNEIASEFGATVTPQLKSILREDLNAQLKSNEAMFKLHLEETKRDLEQTLERGTDTIISKMESGPHELIHDEDVRQIWKDKKWRLSCKTRHFIDTLHHHYSQKFSQHKKTTGETHPDQWALKFTGRAIFQPTIGDAIDSDGSGYVSIDEINRFTARIPRNWTLPIFLAHAAAGWYQNALLYAAYCINSLGKIERYAKKMLPQNRKALRSYFERGCLPEIWYIIDSLNTDTFRYQQEDLRVQFQKLTLYRQENMQDTQDHLQKNLDSVRHRMQGPEDVRAIIGTSRVEAMVLPLLMLLLERHARIIETADSLLLAEREFQDMITSMQSVAYAFGKRHSVLVEGWRQQRFDIPLQISSFSYGIFINWHTHFSSTPYDQEYPDHHMQEHIMISEGWNFVSSQHTTHGPGPIKDLLTYELPTQPSAEELRRLRLSVRTRNTKKEDAKAKERYGNLSQRVKSKRMSRLLMNRTGSIRKDPTIWVDDDDDDGSTKHKRPNSSYQFEFDDTDGVLRAISSDGYASADSSELPDIPHTKGKIFTLDDRIRSVEEQIDGMKGMLAQLLAMSTSNSQDQQAKSM</sequence>
<evidence type="ECO:0000313" key="2">
    <source>
        <dbReference type="EMBL" id="KAE9390092.1"/>
    </source>
</evidence>
<dbReference type="InterPro" id="IPR018247">
    <property type="entry name" value="EF_Hand_1_Ca_BS"/>
</dbReference>
<dbReference type="PROSITE" id="PS00018">
    <property type="entry name" value="EF_HAND_1"/>
    <property type="match status" value="1"/>
</dbReference>
<reference evidence="2" key="1">
    <citation type="journal article" date="2019" name="Environ. Microbiol.">
        <title>Fungal ecological strategies reflected in gene transcription - a case study of two litter decomposers.</title>
        <authorList>
            <person name="Barbi F."/>
            <person name="Kohler A."/>
            <person name="Barry K."/>
            <person name="Baskaran P."/>
            <person name="Daum C."/>
            <person name="Fauchery L."/>
            <person name="Ihrmark K."/>
            <person name="Kuo A."/>
            <person name="LaButti K."/>
            <person name="Lipzen A."/>
            <person name="Morin E."/>
            <person name="Grigoriev I.V."/>
            <person name="Henrissat B."/>
            <person name="Lindahl B."/>
            <person name="Martin F."/>
        </authorList>
    </citation>
    <scope>NUCLEOTIDE SEQUENCE</scope>
    <source>
        <strain evidence="2">JB14</strain>
    </source>
</reference>
<accession>A0A6A4GW65</accession>
<organism evidence="2 3">
    <name type="scientific">Gymnopus androsaceus JB14</name>
    <dbReference type="NCBI Taxonomy" id="1447944"/>
    <lineage>
        <taxon>Eukaryota</taxon>
        <taxon>Fungi</taxon>
        <taxon>Dikarya</taxon>
        <taxon>Basidiomycota</taxon>
        <taxon>Agaricomycotina</taxon>
        <taxon>Agaricomycetes</taxon>
        <taxon>Agaricomycetidae</taxon>
        <taxon>Agaricales</taxon>
        <taxon>Marasmiineae</taxon>
        <taxon>Omphalotaceae</taxon>
        <taxon>Gymnopus</taxon>
    </lineage>
</organism>
<proteinExistence type="predicted"/>
<keyword evidence="3" id="KW-1185">Reference proteome</keyword>
<dbReference type="EMBL" id="ML769670">
    <property type="protein sequence ID" value="KAE9390092.1"/>
    <property type="molecule type" value="Genomic_DNA"/>
</dbReference>
<feature type="region of interest" description="Disordered" evidence="1">
    <location>
        <begin position="1"/>
        <end position="72"/>
    </location>
</feature>
<protein>
    <recommendedName>
        <fullName evidence="4">EF-hand domain-containing protein</fullName>
    </recommendedName>
</protein>